<dbReference type="AlphaFoldDB" id="A0A1I7FNR8"/>
<accession>A0A1I7FNR8</accession>
<dbReference type="InterPro" id="IPR000192">
    <property type="entry name" value="Aminotrans_V_dom"/>
</dbReference>
<evidence type="ECO:0000313" key="3">
    <source>
        <dbReference type="Proteomes" id="UP000198817"/>
    </source>
</evidence>
<keyword evidence="3" id="KW-1185">Reference proteome</keyword>
<dbReference type="Gene3D" id="3.90.1150.10">
    <property type="entry name" value="Aspartate Aminotransferase, domain 1"/>
    <property type="match status" value="1"/>
</dbReference>
<dbReference type="PANTHER" id="PTHR43586">
    <property type="entry name" value="CYSTEINE DESULFURASE"/>
    <property type="match status" value="1"/>
</dbReference>
<dbReference type="STRING" id="155865.SAMN05216515_10342"/>
<protein>
    <submittedName>
        <fullName evidence="2">Cysteine desulfurase family protein</fullName>
    </submittedName>
</protein>
<name>A0A1I7FNR8_9FIRM</name>
<evidence type="ECO:0000313" key="2">
    <source>
        <dbReference type="EMBL" id="SFU37857.1"/>
    </source>
</evidence>
<dbReference type="SUPFAM" id="SSF53383">
    <property type="entry name" value="PLP-dependent transferases"/>
    <property type="match status" value="1"/>
</dbReference>
<dbReference type="InterPro" id="IPR015421">
    <property type="entry name" value="PyrdxlP-dep_Trfase_major"/>
</dbReference>
<proteinExistence type="predicted"/>
<dbReference type="InterPro" id="IPR015424">
    <property type="entry name" value="PyrdxlP-dep_Trfase"/>
</dbReference>
<reference evidence="2 3" key="1">
    <citation type="submission" date="2016-10" db="EMBL/GenBank/DDBJ databases">
        <authorList>
            <person name="de Groot N.N."/>
        </authorList>
    </citation>
    <scope>NUCLEOTIDE SEQUENCE [LARGE SCALE GENOMIC DNA]</scope>
    <source>
        <strain evidence="2 3">KHGC13</strain>
    </source>
</reference>
<dbReference type="Pfam" id="PF00266">
    <property type="entry name" value="Aminotran_5"/>
    <property type="match status" value="1"/>
</dbReference>
<sequence length="395" mass="43577">MIYLDNGATTFPKPECVYDAVDRFNRTAAVNAGRGAYRAAREATEMIRRVKDRLISLADAREQAEVVFTPSVTIALNQIIWGQNWKEGMNVYISPYEHNAVSRPLELVRQRERVNVRLLPLKEDLSVDLDETARMFRENPPDFVCCTAISNVTGYVLPAEEVLGMAKDYGAFTVLDAAQAMGLLRIRFARMHADCIAFAGHKTLYAPFGIAGFLIRSGADLREFITGGNGIRSTCLDMPSYMPEKMESASMDTPAIAGLDASLEWLKHHDTWKTEAELTAYLLPRLAEIPGVTVYPAPGGPERQAGVISFNVEGFRANEVAAILDREAGICVRAGHHCAAYIHDFLGDEKYDGTIRVSLGAFSTKKDLDVLLKTLRSIDRAQLKGIDAGILRGNC</sequence>
<organism evidence="2 3">
    <name type="scientific">Eubacterium pyruvativorans</name>
    <dbReference type="NCBI Taxonomy" id="155865"/>
    <lineage>
        <taxon>Bacteria</taxon>
        <taxon>Bacillati</taxon>
        <taxon>Bacillota</taxon>
        <taxon>Clostridia</taxon>
        <taxon>Eubacteriales</taxon>
        <taxon>Eubacteriaceae</taxon>
        <taxon>Eubacterium</taxon>
    </lineage>
</organism>
<dbReference type="Gene3D" id="3.40.640.10">
    <property type="entry name" value="Type I PLP-dependent aspartate aminotransferase-like (Major domain)"/>
    <property type="match status" value="1"/>
</dbReference>
<dbReference type="GO" id="GO:0003824">
    <property type="term" value="F:catalytic activity"/>
    <property type="evidence" value="ECO:0007669"/>
    <property type="project" value="UniProtKB-ARBA"/>
</dbReference>
<feature type="domain" description="Aminotransferase class V" evidence="1">
    <location>
        <begin position="2"/>
        <end position="371"/>
    </location>
</feature>
<dbReference type="RefSeq" id="WP_177207362.1">
    <property type="nucleotide sequence ID" value="NZ_FOWF01000003.1"/>
</dbReference>
<dbReference type="PANTHER" id="PTHR43586:SF4">
    <property type="entry name" value="ISOPENICILLIN N EPIMERASE"/>
    <property type="match status" value="1"/>
</dbReference>
<gene>
    <name evidence="2" type="ORF">SAMN05216508_10342</name>
</gene>
<dbReference type="InterPro" id="IPR015422">
    <property type="entry name" value="PyrdxlP-dep_Trfase_small"/>
</dbReference>
<dbReference type="Proteomes" id="UP000198817">
    <property type="component" value="Unassembled WGS sequence"/>
</dbReference>
<dbReference type="EMBL" id="FPBT01000003">
    <property type="protein sequence ID" value="SFU37857.1"/>
    <property type="molecule type" value="Genomic_DNA"/>
</dbReference>
<evidence type="ECO:0000259" key="1">
    <source>
        <dbReference type="Pfam" id="PF00266"/>
    </source>
</evidence>